<keyword evidence="4 10" id="KW-0418">Kinase</keyword>
<dbReference type="PANTHER" id="PTHR11584:SF369">
    <property type="entry name" value="MITOGEN-ACTIVATED PROTEIN KINASE KINASE KINASE 19-RELATED"/>
    <property type="match status" value="1"/>
</dbReference>
<keyword evidence="3 6" id="KW-0547">Nucleotide-binding</keyword>
<dbReference type="InterPro" id="IPR017441">
    <property type="entry name" value="Protein_kinase_ATP_BS"/>
</dbReference>
<evidence type="ECO:0000256" key="7">
    <source>
        <dbReference type="SAM" id="Coils"/>
    </source>
</evidence>
<feature type="compositionally biased region" description="Basic and acidic residues" evidence="8">
    <location>
        <begin position="362"/>
        <end position="383"/>
    </location>
</feature>
<evidence type="ECO:0000256" key="4">
    <source>
        <dbReference type="ARBA" id="ARBA00022777"/>
    </source>
</evidence>
<feature type="region of interest" description="Disordered" evidence="8">
    <location>
        <begin position="234"/>
        <end position="254"/>
    </location>
</feature>
<evidence type="ECO:0000259" key="9">
    <source>
        <dbReference type="PROSITE" id="PS50011"/>
    </source>
</evidence>
<dbReference type="PANTHER" id="PTHR11584">
    <property type="entry name" value="SERINE/THREONINE PROTEIN KINASE"/>
    <property type="match status" value="1"/>
</dbReference>
<keyword evidence="5 6" id="KW-0067">ATP-binding</keyword>
<proteinExistence type="predicted"/>
<feature type="domain" description="Protein kinase" evidence="9">
    <location>
        <begin position="398"/>
        <end position="655"/>
    </location>
</feature>
<evidence type="ECO:0000256" key="3">
    <source>
        <dbReference type="ARBA" id="ARBA00022741"/>
    </source>
</evidence>
<feature type="region of interest" description="Disordered" evidence="8">
    <location>
        <begin position="134"/>
        <end position="199"/>
    </location>
</feature>
<protein>
    <submittedName>
        <fullName evidence="10">Probable serine/threonine-protein kinase DDB_G0267514</fullName>
    </submittedName>
</protein>
<evidence type="ECO:0000256" key="6">
    <source>
        <dbReference type="PROSITE-ProRule" id="PRU10141"/>
    </source>
</evidence>
<evidence type="ECO:0000313" key="10">
    <source>
        <dbReference type="EMBL" id="CAK9038751.1"/>
    </source>
</evidence>
<dbReference type="Proteomes" id="UP001642464">
    <property type="component" value="Unassembled WGS sequence"/>
</dbReference>
<comment type="caution">
    <text evidence="10">The sequence shown here is derived from an EMBL/GenBank/DDBJ whole genome shotgun (WGS) entry which is preliminary data.</text>
</comment>
<keyword evidence="11" id="KW-1185">Reference proteome</keyword>
<evidence type="ECO:0000256" key="2">
    <source>
        <dbReference type="ARBA" id="ARBA00022679"/>
    </source>
</evidence>
<keyword evidence="1" id="KW-0723">Serine/threonine-protein kinase</keyword>
<evidence type="ECO:0000256" key="1">
    <source>
        <dbReference type="ARBA" id="ARBA00022527"/>
    </source>
</evidence>
<dbReference type="InterPro" id="IPR000719">
    <property type="entry name" value="Prot_kinase_dom"/>
</dbReference>
<feature type="compositionally biased region" description="Polar residues" evidence="8">
    <location>
        <begin position="235"/>
        <end position="251"/>
    </location>
</feature>
<dbReference type="SUPFAM" id="SSF56112">
    <property type="entry name" value="Protein kinase-like (PK-like)"/>
    <property type="match status" value="1"/>
</dbReference>
<evidence type="ECO:0000256" key="5">
    <source>
        <dbReference type="ARBA" id="ARBA00022840"/>
    </source>
</evidence>
<dbReference type="Pfam" id="PF00069">
    <property type="entry name" value="Pkinase"/>
    <property type="match status" value="1"/>
</dbReference>
<dbReference type="PROSITE" id="PS00107">
    <property type="entry name" value="PROTEIN_KINASE_ATP"/>
    <property type="match status" value="1"/>
</dbReference>
<organism evidence="10 11">
    <name type="scientific">Durusdinium trenchii</name>
    <dbReference type="NCBI Taxonomy" id="1381693"/>
    <lineage>
        <taxon>Eukaryota</taxon>
        <taxon>Sar</taxon>
        <taxon>Alveolata</taxon>
        <taxon>Dinophyceae</taxon>
        <taxon>Suessiales</taxon>
        <taxon>Symbiodiniaceae</taxon>
        <taxon>Durusdinium</taxon>
    </lineage>
</organism>
<dbReference type="EMBL" id="CAXAMM010016391">
    <property type="protein sequence ID" value="CAK9038751.1"/>
    <property type="molecule type" value="Genomic_DNA"/>
</dbReference>
<dbReference type="PROSITE" id="PS00108">
    <property type="entry name" value="PROTEIN_KINASE_ST"/>
    <property type="match status" value="1"/>
</dbReference>
<accession>A0ABP0LJ32</accession>
<dbReference type="GO" id="GO:0016301">
    <property type="term" value="F:kinase activity"/>
    <property type="evidence" value="ECO:0007669"/>
    <property type="project" value="UniProtKB-KW"/>
</dbReference>
<keyword evidence="2" id="KW-0808">Transferase</keyword>
<feature type="region of interest" description="Disordered" evidence="8">
    <location>
        <begin position="362"/>
        <end position="385"/>
    </location>
</feature>
<dbReference type="SMART" id="SM00220">
    <property type="entry name" value="S_TKc"/>
    <property type="match status" value="1"/>
</dbReference>
<feature type="binding site" evidence="6">
    <location>
        <position position="425"/>
    </location>
    <ligand>
        <name>ATP</name>
        <dbReference type="ChEBI" id="CHEBI:30616"/>
    </ligand>
</feature>
<dbReference type="PROSITE" id="PS50011">
    <property type="entry name" value="PROTEIN_KINASE_DOM"/>
    <property type="match status" value="1"/>
</dbReference>
<dbReference type="Gene3D" id="1.10.510.10">
    <property type="entry name" value="Transferase(Phosphotransferase) domain 1"/>
    <property type="match status" value="1"/>
</dbReference>
<feature type="region of interest" description="Disordered" evidence="8">
    <location>
        <begin position="80"/>
        <end position="107"/>
    </location>
</feature>
<gene>
    <name evidence="10" type="ORF">SCF082_LOCUS22753</name>
</gene>
<name>A0ABP0LJ32_9DINO</name>
<evidence type="ECO:0000256" key="8">
    <source>
        <dbReference type="SAM" id="MobiDB-lite"/>
    </source>
</evidence>
<sequence>MTTVHVRREPQGPQGIVFSPPGPVLQTAQAPQGPQLARLARARSNSPRVLWTAETGQRARLVAKAQADVCIAVARVATSTPDLQHGQGGHAESPRKEIQKIARQRSFSPRIEQRALHRANSAPPVHLQAAPVHLQSTPNGTPRVGYRGVRGANPNPLIARASPAQVAQTPRSPGLPTGRPPNSPVKPPLQQQSPVKRAASAGVQNAFGMEHPPRKAQTPSPSPMQRHRDVAMVKASSTPRLPHRNVQSPQGTPRWMVSPQARAEELEREKRSREERLKRLEVETREARQRLQNRLHALEQQQEYMENLNAMAKDKDRPCLDKPKKQGIEECPEAKKQVCESKPEDQKRKPCNLARLMMKLDVQKDKLDKTPRNREERQDKQGEVDEEAYEVEIPLNEIHKEKKVGAGSFGAVWRARCRDQDVAVKYCQVNKPSEVKMIKEEISYLHKLRHPRLVSFLGFAHDAGQVLIVMEFMSGGSLSHILFTKKIFLSFDRKSAMARQIAEGLSFLHEQNVVHRDLKTANVILDDSLNCKICDFGLTITLDRTHMTVYGLQGSPRYMAPEQLDANEHKPTKITEKVDIWQMGCVLMELYCQTVPFANLSSVAAIIAELVVKKRGPVIPERTDPRARVLLSACLRLKPKTRPSAEMLLEALQTICPEMS</sequence>
<dbReference type="InterPro" id="IPR011009">
    <property type="entry name" value="Kinase-like_dom_sf"/>
</dbReference>
<feature type="compositionally biased region" description="Pro residues" evidence="8">
    <location>
        <begin position="178"/>
        <end position="187"/>
    </location>
</feature>
<keyword evidence="7" id="KW-0175">Coiled coil</keyword>
<reference evidence="10 11" key="1">
    <citation type="submission" date="2024-02" db="EMBL/GenBank/DDBJ databases">
        <authorList>
            <person name="Chen Y."/>
            <person name="Shah S."/>
            <person name="Dougan E. K."/>
            <person name="Thang M."/>
            <person name="Chan C."/>
        </authorList>
    </citation>
    <scope>NUCLEOTIDE SEQUENCE [LARGE SCALE GENOMIC DNA]</scope>
</reference>
<evidence type="ECO:0000313" key="11">
    <source>
        <dbReference type="Proteomes" id="UP001642464"/>
    </source>
</evidence>
<feature type="coiled-coil region" evidence="7">
    <location>
        <begin position="263"/>
        <end position="308"/>
    </location>
</feature>
<dbReference type="InterPro" id="IPR008271">
    <property type="entry name" value="Ser/Thr_kinase_AS"/>
</dbReference>